<accession>A0A067MK32</accession>
<reference evidence="9" key="1">
    <citation type="journal article" date="2014" name="Proc. Natl. Acad. Sci. U.S.A.">
        <title>Extensive sampling of basidiomycete genomes demonstrates inadequacy of the white-rot/brown-rot paradigm for wood decay fungi.</title>
        <authorList>
            <person name="Riley R."/>
            <person name="Salamov A.A."/>
            <person name="Brown D.W."/>
            <person name="Nagy L.G."/>
            <person name="Floudas D."/>
            <person name="Held B.W."/>
            <person name="Levasseur A."/>
            <person name="Lombard V."/>
            <person name="Morin E."/>
            <person name="Otillar R."/>
            <person name="Lindquist E.A."/>
            <person name="Sun H."/>
            <person name="LaButti K.M."/>
            <person name="Schmutz J."/>
            <person name="Jabbour D."/>
            <person name="Luo H."/>
            <person name="Baker S.E."/>
            <person name="Pisabarro A.G."/>
            <person name="Walton J.D."/>
            <person name="Blanchette R.A."/>
            <person name="Henrissat B."/>
            <person name="Martin F."/>
            <person name="Cullen D."/>
            <person name="Hibbett D.S."/>
            <person name="Grigoriev I.V."/>
        </authorList>
    </citation>
    <scope>NUCLEOTIDE SEQUENCE [LARGE SCALE GENOMIC DNA]</scope>
    <source>
        <strain evidence="9">FD-172 SS1</strain>
    </source>
</reference>
<name>A0A067MK32_BOTB1</name>
<dbReference type="STRING" id="930990.A0A067MK32"/>
<dbReference type="HOGENOM" id="CLU_1081793_0_0_1"/>
<feature type="region of interest" description="Disordered" evidence="6">
    <location>
        <begin position="111"/>
        <end position="205"/>
    </location>
</feature>
<feature type="compositionally biased region" description="Basic residues" evidence="6">
    <location>
        <begin position="164"/>
        <end position="188"/>
    </location>
</feature>
<sequence length="257" mass="28133">MPPIRVTSPYMFSRSSSSTSTSSSSTVASTAPSPSPASPPGEIRPRTRITPAQLHALESLYLQITHPSRDAREKVAEDIGLELKTVTIWFQNKRQSARRSFVARIPAVQYPHHAHQPHSPSSPLSRSKPTLDAFADRSRSTRSPARPSRLTLEWACERATRSPRASHPHPHVHSHSRTYSHSPSHSHSHSQLPHTHSHSRSRSMSILDPNGCLSCDDEKGEPDADITDTLSLGSAFLEGSGEDEMQAALALCGLLRG</sequence>
<dbReference type="Pfam" id="PF00046">
    <property type="entry name" value="Homeodomain"/>
    <property type="match status" value="1"/>
</dbReference>
<dbReference type="GO" id="GO:0000981">
    <property type="term" value="F:DNA-binding transcription factor activity, RNA polymerase II-specific"/>
    <property type="evidence" value="ECO:0007669"/>
    <property type="project" value="InterPro"/>
</dbReference>
<gene>
    <name evidence="8" type="ORF">BOTBODRAFT_45871</name>
</gene>
<dbReference type="GO" id="GO:0005634">
    <property type="term" value="C:nucleus"/>
    <property type="evidence" value="ECO:0007669"/>
    <property type="project" value="UniProtKB-SubCell"/>
</dbReference>
<dbReference type="Proteomes" id="UP000027195">
    <property type="component" value="Unassembled WGS sequence"/>
</dbReference>
<dbReference type="GO" id="GO:0030154">
    <property type="term" value="P:cell differentiation"/>
    <property type="evidence" value="ECO:0007669"/>
    <property type="project" value="TreeGrafter"/>
</dbReference>
<proteinExistence type="predicted"/>
<evidence type="ECO:0000256" key="3">
    <source>
        <dbReference type="ARBA" id="ARBA00023242"/>
    </source>
</evidence>
<keyword evidence="1 4" id="KW-0238">DNA-binding</keyword>
<evidence type="ECO:0000313" key="9">
    <source>
        <dbReference type="Proteomes" id="UP000027195"/>
    </source>
</evidence>
<dbReference type="AlphaFoldDB" id="A0A067MK32"/>
<organism evidence="8 9">
    <name type="scientific">Botryobasidium botryosum (strain FD-172 SS1)</name>
    <dbReference type="NCBI Taxonomy" id="930990"/>
    <lineage>
        <taxon>Eukaryota</taxon>
        <taxon>Fungi</taxon>
        <taxon>Dikarya</taxon>
        <taxon>Basidiomycota</taxon>
        <taxon>Agaricomycotina</taxon>
        <taxon>Agaricomycetes</taxon>
        <taxon>Cantharellales</taxon>
        <taxon>Botryobasidiaceae</taxon>
        <taxon>Botryobasidium</taxon>
    </lineage>
</organism>
<dbReference type="CDD" id="cd00086">
    <property type="entry name" value="homeodomain"/>
    <property type="match status" value="1"/>
</dbReference>
<evidence type="ECO:0000313" key="8">
    <source>
        <dbReference type="EMBL" id="KDQ12232.1"/>
    </source>
</evidence>
<evidence type="ECO:0000256" key="5">
    <source>
        <dbReference type="RuleBase" id="RU000682"/>
    </source>
</evidence>
<evidence type="ECO:0000256" key="2">
    <source>
        <dbReference type="ARBA" id="ARBA00023155"/>
    </source>
</evidence>
<keyword evidence="2 4" id="KW-0371">Homeobox</keyword>
<dbReference type="InterPro" id="IPR017970">
    <property type="entry name" value="Homeobox_CS"/>
</dbReference>
<dbReference type="SUPFAM" id="SSF46689">
    <property type="entry name" value="Homeodomain-like"/>
    <property type="match status" value="1"/>
</dbReference>
<dbReference type="EMBL" id="KL198051">
    <property type="protein sequence ID" value="KDQ12232.1"/>
    <property type="molecule type" value="Genomic_DNA"/>
</dbReference>
<evidence type="ECO:0000256" key="6">
    <source>
        <dbReference type="SAM" id="MobiDB-lite"/>
    </source>
</evidence>
<evidence type="ECO:0000256" key="4">
    <source>
        <dbReference type="PROSITE-ProRule" id="PRU00108"/>
    </source>
</evidence>
<feature type="compositionally biased region" description="Low complexity" evidence="6">
    <location>
        <begin position="117"/>
        <end position="128"/>
    </location>
</feature>
<dbReference type="InterPro" id="IPR001356">
    <property type="entry name" value="HD"/>
</dbReference>
<evidence type="ECO:0000256" key="1">
    <source>
        <dbReference type="ARBA" id="ARBA00023125"/>
    </source>
</evidence>
<feature type="compositionally biased region" description="Low complexity" evidence="6">
    <location>
        <begin position="15"/>
        <end position="32"/>
    </location>
</feature>
<dbReference type="SMART" id="SM00389">
    <property type="entry name" value="HOX"/>
    <property type="match status" value="1"/>
</dbReference>
<dbReference type="PROSITE" id="PS00027">
    <property type="entry name" value="HOMEOBOX_1"/>
    <property type="match status" value="1"/>
</dbReference>
<evidence type="ECO:0000259" key="7">
    <source>
        <dbReference type="PROSITE" id="PS50071"/>
    </source>
</evidence>
<dbReference type="Gene3D" id="1.10.10.60">
    <property type="entry name" value="Homeodomain-like"/>
    <property type="match status" value="1"/>
</dbReference>
<feature type="domain" description="Homeobox" evidence="7">
    <location>
        <begin position="40"/>
        <end position="100"/>
    </location>
</feature>
<dbReference type="PANTHER" id="PTHR24324:SF9">
    <property type="entry name" value="HOMEOBOX DOMAIN-CONTAINING PROTEIN"/>
    <property type="match status" value="1"/>
</dbReference>
<feature type="region of interest" description="Disordered" evidence="6">
    <location>
        <begin position="1"/>
        <end position="49"/>
    </location>
</feature>
<comment type="subcellular location">
    <subcellularLocation>
        <location evidence="4 5">Nucleus</location>
    </subcellularLocation>
</comment>
<dbReference type="OrthoDB" id="6159439at2759"/>
<protein>
    <recommendedName>
        <fullName evidence="7">Homeobox domain-containing protein</fullName>
    </recommendedName>
</protein>
<dbReference type="InterPro" id="IPR009057">
    <property type="entry name" value="Homeodomain-like_sf"/>
</dbReference>
<dbReference type="PANTHER" id="PTHR24324">
    <property type="entry name" value="HOMEOBOX PROTEIN HHEX"/>
    <property type="match status" value="1"/>
</dbReference>
<keyword evidence="3 4" id="KW-0539">Nucleus</keyword>
<dbReference type="InterPro" id="IPR051000">
    <property type="entry name" value="Homeobox_DNA-bind_prot"/>
</dbReference>
<dbReference type="GO" id="GO:0000978">
    <property type="term" value="F:RNA polymerase II cis-regulatory region sequence-specific DNA binding"/>
    <property type="evidence" value="ECO:0007669"/>
    <property type="project" value="TreeGrafter"/>
</dbReference>
<dbReference type="PROSITE" id="PS50071">
    <property type="entry name" value="HOMEOBOX_2"/>
    <property type="match status" value="1"/>
</dbReference>
<dbReference type="InParanoid" id="A0A067MK32"/>
<keyword evidence="9" id="KW-1185">Reference proteome</keyword>
<feature type="DNA-binding region" description="Homeobox" evidence="4">
    <location>
        <begin position="42"/>
        <end position="101"/>
    </location>
</feature>